<reference evidence="12" key="1">
    <citation type="journal article" date="2016" name="Nature">
        <title>The genome of the seagrass Zostera marina reveals angiosperm adaptation to the sea.</title>
        <authorList>
            <person name="Olsen J.L."/>
            <person name="Rouze P."/>
            <person name="Verhelst B."/>
            <person name="Lin Y.-C."/>
            <person name="Bayer T."/>
            <person name="Collen J."/>
            <person name="Dattolo E."/>
            <person name="De Paoli E."/>
            <person name="Dittami S."/>
            <person name="Maumus F."/>
            <person name="Michel G."/>
            <person name="Kersting A."/>
            <person name="Lauritano C."/>
            <person name="Lohaus R."/>
            <person name="Toepel M."/>
            <person name="Tonon T."/>
            <person name="Vanneste K."/>
            <person name="Amirebrahimi M."/>
            <person name="Brakel J."/>
            <person name="Bostroem C."/>
            <person name="Chovatia M."/>
            <person name="Grimwood J."/>
            <person name="Jenkins J.W."/>
            <person name="Jueterbock A."/>
            <person name="Mraz A."/>
            <person name="Stam W.T."/>
            <person name="Tice H."/>
            <person name="Bornberg-Bauer E."/>
            <person name="Green P.J."/>
            <person name="Pearson G.A."/>
            <person name="Procaccini G."/>
            <person name="Duarte C.M."/>
            <person name="Schmutz J."/>
            <person name="Reusch T.B.H."/>
            <person name="Van de Peer Y."/>
        </authorList>
    </citation>
    <scope>NUCLEOTIDE SEQUENCE [LARGE SCALE GENOMIC DNA]</scope>
    <source>
        <strain evidence="12">cv. Finnish</strain>
    </source>
</reference>
<evidence type="ECO:0000313" key="12">
    <source>
        <dbReference type="Proteomes" id="UP000036987"/>
    </source>
</evidence>
<evidence type="ECO:0000259" key="9">
    <source>
        <dbReference type="PROSITE" id="PS50217"/>
    </source>
</evidence>
<dbReference type="GO" id="GO:0006351">
    <property type="term" value="P:DNA-templated transcription"/>
    <property type="evidence" value="ECO:0007669"/>
    <property type="project" value="InterPro"/>
</dbReference>
<dbReference type="PROSITE" id="PS00036">
    <property type="entry name" value="BZIP_BASIC"/>
    <property type="match status" value="1"/>
</dbReference>
<dbReference type="OMA" id="MIMASGV"/>
<dbReference type="GO" id="GO:0043565">
    <property type="term" value="F:sequence-specific DNA binding"/>
    <property type="evidence" value="ECO:0007669"/>
    <property type="project" value="InterPro"/>
</dbReference>
<gene>
    <name evidence="11" type="ORF">ZOSMA_16G01820</name>
</gene>
<keyword evidence="6" id="KW-0539">Nucleus</keyword>
<dbReference type="Pfam" id="PF14144">
    <property type="entry name" value="DOG1"/>
    <property type="match status" value="1"/>
</dbReference>
<dbReference type="PANTHER" id="PTHR45693">
    <property type="entry name" value="TRANSCRIPTION FACTOR TGA9"/>
    <property type="match status" value="1"/>
</dbReference>
<evidence type="ECO:0000259" key="10">
    <source>
        <dbReference type="PROSITE" id="PS51806"/>
    </source>
</evidence>
<protein>
    <submittedName>
        <fullName evidence="11">BZIP transcription factor</fullName>
    </submittedName>
</protein>
<dbReference type="InterPro" id="IPR025422">
    <property type="entry name" value="TGA_domain"/>
</dbReference>
<dbReference type="Gene3D" id="1.20.5.170">
    <property type="match status" value="1"/>
</dbReference>
<dbReference type="EMBL" id="LFYR01000643">
    <property type="protein sequence ID" value="KMZ72209.1"/>
    <property type="molecule type" value="Genomic_DNA"/>
</dbReference>
<evidence type="ECO:0000256" key="1">
    <source>
        <dbReference type="ARBA" id="ARBA00004123"/>
    </source>
</evidence>
<dbReference type="OrthoDB" id="2015618at2759"/>
<evidence type="ECO:0000313" key="11">
    <source>
        <dbReference type="EMBL" id="KMZ72209.1"/>
    </source>
</evidence>
<dbReference type="AlphaFoldDB" id="A0A0K9PTD2"/>
<comment type="subcellular location">
    <subcellularLocation>
        <location evidence="1">Nucleus</location>
    </subcellularLocation>
</comment>
<evidence type="ECO:0000256" key="8">
    <source>
        <dbReference type="SAM" id="MobiDB-lite"/>
    </source>
</evidence>
<evidence type="ECO:0000256" key="3">
    <source>
        <dbReference type="ARBA" id="ARBA00023015"/>
    </source>
</evidence>
<dbReference type="SUPFAM" id="SSF57959">
    <property type="entry name" value="Leucine zipper domain"/>
    <property type="match status" value="1"/>
</dbReference>
<evidence type="ECO:0000256" key="7">
    <source>
        <dbReference type="SAM" id="Coils"/>
    </source>
</evidence>
<keyword evidence="7" id="KW-0175">Coiled coil</keyword>
<dbReference type="PROSITE" id="PS50217">
    <property type="entry name" value="BZIP"/>
    <property type="match status" value="1"/>
</dbReference>
<accession>A0A0K9PTD2</accession>
<evidence type="ECO:0000256" key="4">
    <source>
        <dbReference type="ARBA" id="ARBA00023125"/>
    </source>
</evidence>
<dbReference type="GO" id="GO:0003700">
    <property type="term" value="F:DNA-binding transcription factor activity"/>
    <property type="evidence" value="ECO:0007669"/>
    <property type="project" value="InterPro"/>
</dbReference>
<feature type="domain" description="BZIP" evidence="9">
    <location>
        <begin position="41"/>
        <end position="85"/>
    </location>
</feature>
<dbReference type="PROSITE" id="PS51806">
    <property type="entry name" value="DOG1"/>
    <property type="match status" value="1"/>
</dbReference>
<comment type="caution">
    <text evidence="11">The sequence shown here is derived from an EMBL/GenBank/DDBJ whole genome shotgun (WGS) entry which is preliminary data.</text>
</comment>
<dbReference type="InterPro" id="IPR046347">
    <property type="entry name" value="bZIP_sf"/>
</dbReference>
<proteinExistence type="inferred from homology"/>
<feature type="coiled-coil region" evidence="7">
    <location>
        <begin position="62"/>
        <end position="89"/>
    </location>
</feature>
<dbReference type="GO" id="GO:0005634">
    <property type="term" value="C:nucleus"/>
    <property type="evidence" value="ECO:0007669"/>
    <property type="project" value="UniProtKB-SubCell"/>
</dbReference>
<dbReference type="Pfam" id="PF00170">
    <property type="entry name" value="bZIP_1"/>
    <property type="match status" value="1"/>
</dbReference>
<dbReference type="InterPro" id="IPR004827">
    <property type="entry name" value="bZIP"/>
</dbReference>
<keyword evidence="4" id="KW-0238">DNA-binding</keyword>
<dbReference type="FunFam" id="1.20.5.170:FF:000019">
    <property type="entry name" value="BZIP family transcription factor"/>
    <property type="match status" value="1"/>
</dbReference>
<name>A0A0K9PTD2_ZOSMR</name>
<comment type="similarity">
    <text evidence="2">Belongs to the bZIP family.</text>
</comment>
<organism evidence="11 12">
    <name type="scientific">Zostera marina</name>
    <name type="common">Eelgrass</name>
    <dbReference type="NCBI Taxonomy" id="29655"/>
    <lineage>
        <taxon>Eukaryota</taxon>
        <taxon>Viridiplantae</taxon>
        <taxon>Streptophyta</taxon>
        <taxon>Embryophyta</taxon>
        <taxon>Tracheophyta</taxon>
        <taxon>Spermatophyta</taxon>
        <taxon>Magnoliopsida</taxon>
        <taxon>Liliopsida</taxon>
        <taxon>Zosteraceae</taxon>
        <taxon>Zostera</taxon>
    </lineage>
</organism>
<dbReference type="PANTHER" id="PTHR45693:SF13">
    <property type="entry name" value="TRANSCRIPTION FACTOR TGA10"/>
    <property type="match status" value="1"/>
</dbReference>
<sequence>MELSNIAGKEKESKAAALRRGVNNRKGAGSSSEHEGPKTPDPRILRRLAQNREAARKSRLRKKVYVQQLESSRIRLTQLEQELQRARAQGIIIGGGALANQVISGSGGGTVSGLSSEAAMFDVEYARWLDEHNRVISELQAALQEQISENELRMYVESFLAHCNEMVSLKSMVAKTDVFHLLSGIWKSPAERCFMWMGGFRPSDLIKIVVRHVEPLSEQQILNICGLQQSTQETEDALTQGLEALHNSLSDTIISDALGYPSNMGNYMDQMMVAVNKISTLEAFAHQADNLRQQTLHRLHQILTVHQVARGFLAIADYFHRLRSLSSLWLSRPRQE</sequence>
<dbReference type="SMART" id="SM00338">
    <property type="entry name" value="BRLZ"/>
    <property type="match status" value="1"/>
</dbReference>
<feature type="domain" description="DOG1" evidence="10">
    <location>
        <begin position="118"/>
        <end position="332"/>
    </location>
</feature>
<keyword evidence="3" id="KW-0805">Transcription regulation</keyword>
<evidence type="ECO:0000256" key="5">
    <source>
        <dbReference type="ARBA" id="ARBA00023163"/>
    </source>
</evidence>
<keyword evidence="5" id="KW-0804">Transcription</keyword>
<evidence type="ECO:0000256" key="2">
    <source>
        <dbReference type="ARBA" id="ARBA00007163"/>
    </source>
</evidence>
<keyword evidence="12" id="KW-1185">Reference proteome</keyword>
<feature type="compositionally biased region" description="Basic and acidic residues" evidence="8">
    <location>
        <begin position="32"/>
        <end position="44"/>
    </location>
</feature>
<feature type="region of interest" description="Disordered" evidence="8">
    <location>
        <begin position="1"/>
        <end position="44"/>
    </location>
</feature>
<dbReference type="Proteomes" id="UP000036987">
    <property type="component" value="Unassembled WGS sequence"/>
</dbReference>
<evidence type="ECO:0000256" key="6">
    <source>
        <dbReference type="ARBA" id="ARBA00023242"/>
    </source>
</evidence>